<dbReference type="GO" id="GO:0015171">
    <property type="term" value="F:amino acid transmembrane transporter activity"/>
    <property type="evidence" value="ECO:0007669"/>
    <property type="project" value="TreeGrafter"/>
</dbReference>
<evidence type="ECO:0000256" key="5">
    <source>
        <dbReference type="ARBA" id="ARBA00023136"/>
    </source>
</evidence>
<feature type="transmembrane region" description="Helical" evidence="6">
    <location>
        <begin position="44"/>
        <end position="69"/>
    </location>
</feature>
<evidence type="ECO:0000256" key="4">
    <source>
        <dbReference type="ARBA" id="ARBA00022989"/>
    </source>
</evidence>
<dbReference type="PIRSF" id="PIRSF006324">
    <property type="entry name" value="LeuE"/>
    <property type="match status" value="1"/>
</dbReference>
<keyword evidence="4 6" id="KW-1133">Transmembrane helix</keyword>
<keyword evidence="5 6" id="KW-0472">Membrane</keyword>
<evidence type="ECO:0000313" key="8">
    <source>
        <dbReference type="Proteomes" id="UP000631694"/>
    </source>
</evidence>
<evidence type="ECO:0000256" key="1">
    <source>
        <dbReference type="ARBA" id="ARBA00004651"/>
    </source>
</evidence>
<comment type="subcellular location">
    <subcellularLocation>
        <location evidence="1">Cell membrane</location>
        <topology evidence="1">Multi-pass membrane protein</topology>
    </subcellularLocation>
</comment>
<dbReference type="AlphaFoldDB" id="A0A931I0Z1"/>
<accession>A0A931I0Z1</accession>
<comment type="caution">
    <text evidence="7">The sequence shown here is derived from an EMBL/GenBank/DDBJ whole genome shotgun (WGS) entry which is preliminary data.</text>
</comment>
<gene>
    <name evidence="7" type="ORF">I5731_05750</name>
</gene>
<evidence type="ECO:0000256" key="6">
    <source>
        <dbReference type="SAM" id="Phobius"/>
    </source>
</evidence>
<evidence type="ECO:0000313" key="7">
    <source>
        <dbReference type="EMBL" id="MBH0237320.1"/>
    </source>
</evidence>
<feature type="transmembrane region" description="Helical" evidence="6">
    <location>
        <begin position="6"/>
        <end position="23"/>
    </location>
</feature>
<feature type="transmembrane region" description="Helical" evidence="6">
    <location>
        <begin position="191"/>
        <end position="209"/>
    </location>
</feature>
<feature type="transmembrane region" description="Helical" evidence="6">
    <location>
        <begin position="75"/>
        <end position="95"/>
    </location>
</feature>
<reference evidence="7" key="1">
    <citation type="submission" date="2020-12" db="EMBL/GenBank/DDBJ databases">
        <title>Methylobrevis albus sp. nov., isolated from fresh water lack sediment.</title>
        <authorList>
            <person name="Zou Q."/>
        </authorList>
    </citation>
    <scope>NUCLEOTIDE SEQUENCE</scope>
    <source>
        <strain evidence="7">L22</strain>
    </source>
</reference>
<dbReference type="Pfam" id="PF01810">
    <property type="entry name" value="LysE"/>
    <property type="match status" value="1"/>
</dbReference>
<feature type="transmembrane region" description="Helical" evidence="6">
    <location>
        <begin position="158"/>
        <end position="179"/>
    </location>
</feature>
<keyword evidence="2" id="KW-1003">Cell membrane</keyword>
<dbReference type="EMBL" id="JADZLT010000042">
    <property type="protein sequence ID" value="MBH0237320.1"/>
    <property type="molecule type" value="Genomic_DNA"/>
</dbReference>
<evidence type="ECO:0000256" key="2">
    <source>
        <dbReference type="ARBA" id="ARBA00022475"/>
    </source>
</evidence>
<proteinExistence type="predicted"/>
<sequence>MIFLPDFSVIAAFTVAAVFLTLTPGPDMTLFLGKTVTAGRLAGFAAFAGASTGLVVHTTLAAVGLSAILAASTTAFTVLKVVGCLYLLWLAVQAVRSGTAFSLEAGAVRPEPLRSVYLKGLAINLLNPKIIVFFVTFLPQFVSTSDAHAGPKLFFLGLWFIVVAIPFSVAMIMGAERIAGFLKRSPKALRAFDWGFAGVMAAFAVKLVTTSGR</sequence>
<dbReference type="GO" id="GO:0005886">
    <property type="term" value="C:plasma membrane"/>
    <property type="evidence" value="ECO:0007669"/>
    <property type="project" value="UniProtKB-SubCell"/>
</dbReference>
<keyword evidence="3 6" id="KW-0812">Transmembrane</keyword>
<keyword evidence="8" id="KW-1185">Reference proteome</keyword>
<dbReference type="Proteomes" id="UP000631694">
    <property type="component" value="Unassembled WGS sequence"/>
</dbReference>
<organism evidence="7 8">
    <name type="scientific">Methylobrevis albus</name>
    <dbReference type="NCBI Taxonomy" id="2793297"/>
    <lineage>
        <taxon>Bacteria</taxon>
        <taxon>Pseudomonadati</taxon>
        <taxon>Pseudomonadota</taxon>
        <taxon>Alphaproteobacteria</taxon>
        <taxon>Hyphomicrobiales</taxon>
        <taxon>Pleomorphomonadaceae</taxon>
        <taxon>Methylobrevis</taxon>
    </lineage>
</organism>
<evidence type="ECO:0000256" key="3">
    <source>
        <dbReference type="ARBA" id="ARBA00022692"/>
    </source>
</evidence>
<name>A0A931I0Z1_9HYPH</name>
<dbReference type="RefSeq" id="WP_197310414.1">
    <property type="nucleotide sequence ID" value="NZ_JADZLT010000042.1"/>
</dbReference>
<dbReference type="PANTHER" id="PTHR30086:SF20">
    <property type="entry name" value="ARGININE EXPORTER PROTEIN ARGO-RELATED"/>
    <property type="match status" value="1"/>
</dbReference>
<protein>
    <submittedName>
        <fullName evidence="7">LysE family translocator</fullName>
    </submittedName>
</protein>
<dbReference type="InterPro" id="IPR001123">
    <property type="entry name" value="LeuE-type"/>
</dbReference>
<feature type="transmembrane region" description="Helical" evidence="6">
    <location>
        <begin position="116"/>
        <end position="138"/>
    </location>
</feature>
<dbReference type="PANTHER" id="PTHR30086">
    <property type="entry name" value="ARGININE EXPORTER PROTEIN ARGO"/>
    <property type="match status" value="1"/>
</dbReference>